<protein>
    <submittedName>
        <fullName evidence="1">Uncharacterized protein</fullName>
    </submittedName>
</protein>
<dbReference type="RefSeq" id="WP_326762431.1">
    <property type="nucleotide sequence ID" value="NZ_CP109135.1"/>
</dbReference>
<dbReference type="Proteomes" id="UP001340816">
    <property type="component" value="Chromosome"/>
</dbReference>
<dbReference type="EMBL" id="CP109135">
    <property type="protein sequence ID" value="WSD20824.1"/>
    <property type="molecule type" value="Genomic_DNA"/>
</dbReference>
<organism evidence="1 2">
    <name type="scientific">Streptomyces phaeochromogenes</name>
    <dbReference type="NCBI Taxonomy" id="1923"/>
    <lineage>
        <taxon>Bacteria</taxon>
        <taxon>Bacillati</taxon>
        <taxon>Actinomycetota</taxon>
        <taxon>Actinomycetes</taxon>
        <taxon>Kitasatosporales</taxon>
        <taxon>Streptomycetaceae</taxon>
        <taxon>Streptomyces</taxon>
        <taxon>Streptomyces phaeochromogenes group</taxon>
    </lineage>
</organism>
<dbReference type="InterPro" id="IPR037143">
    <property type="entry name" value="4-PPantetheinyl_Trfase_dom_sf"/>
</dbReference>
<sequence>MCLVREPCPGCGAPHGRPAVSAALLRFSLSRVGDAVLVAFADAPIGVDVEQRPSAGRAVEVAQILQRTERAEL</sequence>
<reference evidence="1 2" key="1">
    <citation type="submission" date="2022-10" db="EMBL/GenBank/DDBJ databases">
        <title>The complete genomes of actinobacterial strains from the NBC collection.</title>
        <authorList>
            <person name="Joergensen T.S."/>
            <person name="Alvarez Arevalo M."/>
            <person name="Sterndorff E.B."/>
            <person name="Faurdal D."/>
            <person name="Vuksanovic O."/>
            <person name="Mourched A.-S."/>
            <person name="Charusanti P."/>
            <person name="Shaw S."/>
            <person name="Blin K."/>
            <person name="Weber T."/>
        </authorList>
    </citation>
    <scope>NUCLEOTIDE SEQUENCE [LARGE SCALE GENOMIC DNA]</scope>
    <source>
        <strain evidence="1 2">NBC 01752</strain>
    </source>
</reference>
<evidence type="ECO:0000313" key="2">
    <source>
        <dbReference type="Proteomes" id="UP001340816"/>
    </source>
</evidence>
<proteinExistence type="predicted"/>
<dbReference type="Gene3D" id="3.90.470.20">
    <property type="entry name" value="4'-phosphopantetheinyl transferase domain"/>
    <property type="match status" value="1"/>
</dbReference>
<evidence type="ECO:0000313" key="1">
    <source>
        <dbReference type="EMBL" id="WSD20824.1"/>
    </source>
</evidence>
<accession>A0ABZ1HUJ3</accession>
<keyword evidence="2" id="KW-1185">Reference proteome</keyword>
<gene>
    <name evidence="1" type="ORF">OHB35_50470</name>
</gene>
<name>A0ABZ1HUJ3_STRPH</name>